<dbReference type="PANTHER" id="PTHR30055:SF234">
    <property type="entry name" value="HTH-TYPE TRANSCRIPTIONAL REGULATOR BETI"/>
    <property type="match status" value="1"/>
</dbReference>
<name>A0ABW3F125_9ACTN</name>
<protein>
    <submittedName>
        <fullName evidence="6">TetR/AcrR family transcriptional regulator</fullName>
    </submittedName>
</protein>
<dbReference type="InterPro" id="IPR050109">
    <property type="entry name" value="HTH-type_TetR-like_transc_reg"/>
</dbReference>
<dbReference type="SUPFAM" id="SSF46689">
    <property type="entry name" value="Homeodomain-like"/>
    <property type="match status" value="1"/>
</dbReference>
<keyword evidence="2 4" id="KW-0238">DNA-binding</keyword>
<keyword evidence="3" id="KW-0804">Transcription</keyword>
<feature type="DNA-binding region" description="H-T-H motif" evidence="4">
    <location>
        <begin position="29"/>
        <end position="48"/>
    </location>
</feature>
<evidence type="ECO:0000256" key="4">
    <source>
        <dbReference type="PROSITE-ProRule" id="PRU00335"/>
    </source>
</evidence>
<dbReference type="PRINTS" id="PR00455">
    <property type="entry name" value="HTHTETR"/>
</dbReference>
<dbReference type="InterPro" id="IPR009057">
    <property type="entry name" value="Homeodomain-like_sf"/>
</dbReference>
<keyword evidence="1" id="KW-0805">Transcription regulation</keyword>
<comment type="caution">
    <text evidence="6">The sequence shown here is derived from an EMBL/GenBank/DDBJ whole genome shotgun (WGS) entry which is preliminary data.</text>
</comment>
<reference evidence="7" key="1">
    <citation type="journal article" date="2019" name="Int. J. Syst. Evol. Microbiol.">
        <title>The Global Catalogue of Microorganisms (GCM) 10K type strain sequencing project: providing services to taxonomists for standard genome sequencing and annotation.</title>
        <authorList>
            <consortium name="The Broad Institute Genomics Platform"/>
            <consortium name="The Broad Institute Genome Sequencing Center for Infectious Disease"/>
            <person name="Wu L."/>
            <person name="Ma J."/>
        </authorList>
    </citation>
    <scope>NUCLEOTIDE SEQUENCE [LARGE SCALE GENOMIC DNA]</scope>
    <source>
        <strain evidence="7">JCM 31202</strain>
    </source>
</reference>
<evidence type="ECO:0000256" key="2">
    <source>
        <dbReference type="ARBA" id="ARBA00023125"/>
    </source>
</evidence>
<dbReference type="Gene3D" id="1.10.357.10">
    <property type="entry name" value="Tetracycline Repressor, domain 2"/>
    <property type="match status" value="1"/>
</dbReference>
<gene>
    <name evidence="6" type="ORF">ACFQ11_29075</name>
</gene>
<organism evidence="6 7">
    <name type="scientific">Actinomadura sediminis</name>
    <dbReference type="NCBI Taxonomy" id="1038904"/>
    <lineage>
        <taxon>Bacteria</taxon>
        <taxon>Bacillati</taxon>
        <taxon>Actinomycetota</taxon>
        <taxon>Actinomycetes</taxon>
        <taxon>Streptosporangiales</taxon>
        <taxon>Thermomonosporaceae</taxon>
        <taxon>Actinomadura</taxon>
    </lineage>
</organism>
<dbReference type="InterPro" id="IPR001647">
    <property type="entry name" value="HTH_TetR"/>
</dbReference>
<evidence type="ECO:0000313" key="6">
    <source>
        <dbReference type="EMBL" id="MFD0904469.1"/>
    </source>
</evidence>
<evidence type="ECO:0000256" key="3">
    <source>
        <dbReference type="ARBA" id="ARBA00023163"/>
    </source>
</evidence>
<dbReference type="EMBL" id="JBHTJA010000086">
    <property type="protein sequence ID" value="MFD0904469.1"/>
    <property type="molecule type" value="Genomic_DNA"/>
</dbReference>
<evidence type="ECO:0000256" key="1">
    <source>
        <dbReference type="ARBA" id="ARBA00023015"/>
    </source>
</evidence>
<proteinExistence type="predicted"/>
<evidence type="ECO:0000313" key="7">
    <source>
        <dbReference type="Proteomes" id="UP001596972"/>
    </source>
</evidence>
<dbReference type="Proteomes" id="UP001596972">
    <property type="component" value="Unassembled WGS sequence"/>
</dbReference>
<dbReference type="PANTHER" id="PTHR30055">
    <property type="entry name" value="HTH-TYPE TRANSCRIPTIONAL REGULATOR RUTR"/>
    <property type="match status" value="1"/>
</dbReference>
<sequence>MTRPSSGLHDRILASALHLFVERGYRGTSLQDIATDAGCSKASLLYHFSNKEAILTELMVPVMRDAEDLDARLDGLDGAAAAEAAVTEFAALAIRYRREVKLLFDNLAEATMLDTGAPKLEGFGERLVNAFAGGSFAFEDQVAARMALGGMFLTAADLSLDDAALRDALVATALRTLGRAPAGP</sequence>
<feature type="domain" description="HTH tetR-type" evidence="5">
    <location>
        <begin position="6"/>
        <end position="66"/>
    </location>
</feature>
<dbReference type="Pfam" id="PF00440">
    <property type="entry name" value="TetR_N"/>
    <property type="match status" value="1"/>
</dbReference>
<accession>A0ABW3F125</accession>
<evidence type="ECO:0000259" key="5">
    <source>
        <dbReference type="PROSITE" id="PS50977"/>
    </source>
</evidence>
<dbReference type="RefSeq" id="WP_378304354.1">
    <property type="nucleotide sequence ID" value="NZ_JBHTJA010000086.1"/>
</dbReference>
<dbReference type="PROSITE" id="PS50977">
    <property type="entry name" value="HTH_TETR_2"/>
    <property type="match status" value="1"/>
</dbReference>
<keyword evidence="7" id="KW-1185">Reference proteome</keyword>